<name>A0A1H6HEG2_CHRCI</name>
<dbReference type="EMBL" id="FNWQ01000002">
    <property type="protein sequence ID" value="SEH33836.1"/>
    <property type="molecule type" value="Genomic_DNA"/>
</dbReference>
<protein>
    <recommendedName>
        <fullName evidence="3">Lipoprotein</fullName>
    </recommendedName>
</protein>
<sequence length="147" mass="16618">MKSTLLIFMVSLIAFTACSKKNNDKDNELVRVVFNPGHLKLVSNSLNPKKKTMSALYGNEQALKSLSQETRKPEAGTVMKLVTWRYHDNPQYIGGTITGELVSIETVQTDHLGNTSYDIKNNQPGTSLPDKMERIRYFMSYTPFSRP</sequence>
<evidence type="ECO:0000313" key="1">
    <source>
        <dbReference type="EMBL" id="SEH33836.1"/>
    </source>
</evidence>
<reference evidence="1 2" key="1">
    <citation type="submission" date="2016-10" db="EMBL/GenBank/DDBJ databases">
        <authorList>
            <person name="de Groot N.N."/>
        </authorList>
    </citation>
    <scope>NUCLEOTIDE SEQUENCE [LARGE SCALE GENOMIC DNA]</scope>
    <source>
        <strain evidence="1 2">DSM 23031</strain>
    </source>
</reference>
<dbReference type="RefSeq" id="WP_089692512.1">
    <property type="nucleotide sequence ID" value="NZ_FNWQ01000002.1"/>
</dbReference>
<evidence type="ECO:0008006" key="3">
    <source>
        <dbReference type="Google" id="ProtNLM"/>
    </source>
</evidence>
<gene>
    <name evidence="1" type="ORF">SAMN05421593_2470</name>
</gene>
<evidence type="ECO:0000313" key="2">
    <source>
        <dbReference type="Proteomes" id="UP000198561"/>
    </source>
</evidence>
<dbReference type="STRING" id="680127.SAMN05421593_2470"/>
<dbReference type="AlphaFoldDB" id="A0A1H6HEG2"/>
<dbReference type="PROSITE" id="PS51257">
    <property type="entry name" value="PROKAR_LIPOPROTEIN"/>
    <property type="match status" value="1"/>
</dbReference>
<proteinExistence type="predicted"/>
<dbReference type="Proteomes" id="UP000198561">
    <property type="component" value="Unassembled WGS sequence"/>
</dbReference>
<organism evidence="1 2">
    <name type="scientific">Chryseobacterium culicis</name>
    <dbReference type="NCBI Taxonomy" id="680127"/>
    <lineage>
        <taxon>Bacteria</taxon>
        <taxon>Pseudomonadati</taxon>
        <taxon>Bacteroidota</taxon>
        <taxon>Flavobacteriia</taxon>
        <taxon>Flavobacteriales</taxon>
        <taxon>Weeksellaceae</taxon>
        <taxon>Chryseobacterium group</taxon>
        <taxon>Chryseobacterium</taxon>
    </lineage>
</organism>
<accession>A0A1H6HEG2</accession>
<dbReference type="OrthoDB" id="1255125at2"/>